<evidence type="ECO:0000313" key="6">
    <source>
        <dbReference type="EMBL" id="OGE58531.1"/>
    </source>
</evidence>
<dbReference type="OrthoDB" id="3037908at2759"/>
<dbReference type="InterPro" id="IPR052210">
    <property type="entry name" value="LysM1-like"/>
</dbReference>
<protein>
    <recommendedName>
        <fullName evidence="5">LysM domain-containing protein</fullName>
    </recommendedName>
</protein>
<dbReference type="RefSeq" id="XP_022493953.1">
    <property type="nucleotide sequence ID" value="XM_022626845.1"/>
</dbReference>
<evidence type="ECO:0000256" key="3">
    <source>
        <dbReference type="ARBA" id="ARBA00023242"/>
    </source>
</evidence>
<evidence type="ECO:0000259" key="5">
    <source>
        <dbReference type="PROSITE" id="PS51782"/>
    </source>
</evidence>
<organism evidence="6 7">
    <name type="scientific">Penicillium arizonense</name>
    <dbReference type="NCBI Taxonomy" id="1835702"/>
    <lineage>
        <taxon>Eukaryota</taxon>
        <taxon>Fungi</taxon>
        <taxon>Dikarya</taxon>
        <taxon>Ascomycota</taxon>
        <taxon>Pezizomycotina</taxon>
        <taxon>Eurotiomycetes</taxon>
        <taxon>Eurotiomycetidae</taxon>
        <taxon>Eurotiales</taxon>
        <taxon>Aspergillaceae</taxon>
        <taxon>Penicillium</taxon>
    </lineage>
</organism>
<feature type="compositionally biased region" description="Low complexity" evidence="4">
    <location>
        <begin position="349"/>
        <end position="371"/>
    </location>
</feature>
<dbReference type="CDD" id="cd12148">
    <property type="entry name" value="fungal_TF_MHR"/>
    <property type="match status" value="1"/>
</dbReference>
<dbReference type="Proteomes" id="UP000177622">
    <property type="component" value="Unassembled WGS sequence"/>
</dbReference>
<dbReference type="InterPro" id="IPR007219">
    <property type="entry name" value="XnlR_reg_dom"/>
</dbReference>
<evidence type="ECO:0000256" key="4">
    <source>
        <dbReference type="SAM" id="MobiDB-lite"/>
    </source>
</evidence>
<gene>
    <name evidence="6" type="ORF">PENARI_c001G09168</name>
</gene>
<sequence>MWTLASLLPAHSRDLVGPLYQQTKQMLEDLSVEADEHSSVSTALAQAWVLVCGDFIEVEERRRVFWMTYFLDHVITMRDDWPITLNEHVIGTRLPAPDAGFQSGSHGLGPFLSEAMTEAMTEPTLKVRSSFNECLILATICGRSLLQSQRYHISKAYGDMTMDWTEQRRWLDSILTNRLQVLSQCYSASTESNDSLLLFANILGQETVIYFCKAMTDTAAGLGWMALSMGIPTSTLRELPFSRAHPLTPIPLFLCAEFLYNDMHNESFQPRLQELFHVLRELKNVNNPKQSYLDLLPRSCISKTAELFSHSNQTTLNRSAGFLFTTQWMLLLYSPSVIRLMISKTTTTSKVDQTTSTSTSTEATQPPSSTTPANDHEPTQPGLADNCDKFHFVVDGDSCEKIQKDASISQAQFSKWNPYINDKCSNLWLDYYVCTHVPGAETVVSRDQCDTIEANNQITDKQFRSWNPAIDDKCSNLVLDLFVCVHVPNASSTHGPTPQMPSLDQNCKKYHNVGDDEGCYQINQDAGITLSQSASGTPLLMPSVATSGLVIMSALVYKRSL</sequence>
<feature type="region of interest" description="Disordered" evidence="4">
    <location>
        <begin position="349"/>
        <end position="380"/>
    </location>
</feature>
<keyword evidence="2" id="KW-0843">Virulence</keyword>
<dbReference type="Gene3D" id="3.10.350.10">
    <property type="entry name" value="LysM domain"/>
    <property type="match status" value="2"/>
</dbReference>
<dbReference type="GeneID" id="34571579"/>
<feature type="domain" description="LysM" evidence="5">
    <location>
        <begin position="389"/>
        <end position="435"/>
    </location>
</feature>
<evidence type="ECO:0000313" key="7">
    <source>
        <dbReference type="Proteomes" id="UP000177622"/>
    </source>
</evidence>
<dbReference type="EMBL" id="LXJU01000001">
    <property type="protein sequence ID" value="OGE58531.1"/>
    <property type="molecule type" value="Genomic_DNA"/>
</dbReference>
<keyword evidence="7" id="KW-1185">Reference proteome</keyword>
<dbReference type="GO" id="GO:0003677">
    <property type="term" value="F:DNA binding"/>
    <property type="evidence" value="ECO:0007669"/>
    <property type="project" value="InterPro"/>
</dbReference>
<keyword evidence="1" id="KW-0147">Chitin-binding</keyword>
<dbReference type="CDD" id="cd00118">
    <property type="entry name" value="LysM"/>
    <property type="match status" value="1"/>
</dbReference>
<dbReference type="InterPro" id="IPR018392">
    <property type="entry name" value="LysM"/>
</dbReference>
<dbReference type="GO" id="GO:0006351">
    <property type="term" value="P:DNA-templated transcription"/>
    <property type="evidence" value="ECO:0007669"/>
    <property type="project" value="InterPro"/>
</dbReference>
<dbReference type="STRING" id="1835702.A0A1F5M011"/>
<dbReference type="PANTHER" id="PTHR34997:SF18">
    <property type="entry name" value="LYSM DOMAIN-CONTAINING PROTEIN"/>
    <property type="match status" value="1"/>
</dbReference>
<dbReference type="PANTHER" id="PTHR34997">
    <property type="entry name" value="AM15"/>
    <property type="match status" value="1"/>
</dbReference>
<keyword evidence="3" id="KW-0539">Nucleus</keyword>
<dbReference type="AlphaFoldDB" id="A0A1F5M011"/>
<proteinExistence type="predicted"/>
<dbReference type="InterPro" id="IPR036779">
    <property type="entry name" value="LysM_dom_sf"/>
</dbReference>
<dbReference type="Pfam" id="PF04082">
    <property type="entry name" value="Fungal_trans"/>
    <property type="match status" value="1"/>
</dbReference>
<reference evidence="6 7" key="1">
    <citation type="journal article" date="2016" name="Sci. Rep.">
        <title>Penicillium arizonense, a new, genome sequenced fungal species, reveals a high chemical diversity in secreted metabolites.</title>
        <authorList>
            <person name="Grijseels S."/>
            <person name="Nielsen J.C."/>
            <person name="Randelovic M."/>
            <person name="Nielsen J."/>
            <person name="Nielsen K.F."/>
            <person name="Workman M."/>
            <person name="Frisvad J.C."/>
        </authorList>
    </citation>
    <scope>NUCLEOTIDE SEQUENCE [LARGE SCALE GENOMIC DNA]</scope>
    <source>
        <strain evidence="6 7">CBS 141311</strain>
    </source>
</reference>
<dbReference type="GO" id="GO:0008270">
    <property type="term" value="F:zinc ion binding"/>
    <property type="evidence" value="ECO:0007669"/>
    <property type="project" value="InterPro"/>
</dbReference>
<comment type="caution">
    <text evidence="6">The sequence shown here is derived from an EMBL/GenBank/DDBJ whole genome shotgun (WGS) entry which is preliminary data.</text>
</comment>
<evidence type="ECO:0000256" key="1">
    <source>
        <dbReference type="ARBA" id="ARBA00022669"/>
    </source>
</evidence>
<dbReference type="PROSITE" id="PS51782">
    <property type="entry name" value="LYSM"/>
    <property type="match status" value="1"/>
</dbReference>
<dbReference type="GO" id="GO:0008061">
    <property type="term" value="F:chitin binding"/>
    <property type="evidence" value="ECO:0007669"/>
    <property type="project" value="UniProtKB-KW"/>
</dbReference>
<name>A0A1F5M011_PENAI</name>
<accession>A0A1F5M011</accession>
<evidence type="ECO:0000256" key="2">
    <source>
        <dbReference type="ARBA" id="ARBA00023026"/>
    </source>
</evidence>
<dbReference type="SUPFAM" id="SSF54106">
    <property type="entry name" value="LysM domain"/>
    <property type="match status" value="1"/>
</dbReference>